<accession>B9RVN6</accession>
<keyword evidence="2" id="KW-1185">Reference proteome</keyword>
<evidence type="ECO:0000313" key="1">
    <source>
        <dbReference type="EMBL" id="EEF44612.1"/>
    </source>
</evidence>
<sequence>MKKKKLINNICWASNPLCKKKNQIQYVKTYIAIIVRSRVELLKTEARVAKAKAVRVEKMKAFIHYRQSPIGRGNEGGEGKGFVAIVNRRLADAMS</sequence>
<proteinExistence type="predicted"/>
<evidence type="ECO:0000313" key="2">
    <source>
        <dbReference type="Proteomes" id="UP000008311"/>
    </source>
</evidence>
<organism evidence="1 2">
    <name type="scientific">Ricinus communis</name>
    <name type="common">Castor bean</name>
    <dbReference type="NCBI Taxonomy" id="3988"/>
    <lineage>
        <taxon>Eukaryota</taxon>
        <taxon>Viridiplantae</taxon>
        <taxon>Streptophyta</taxon>
        <taxon>Embryophyta</taxon>
        <taxon>Tracheophyta</taxon>
        <taxon>Spermatophyta</taxon>
        <taxon>Magnoliopsida</taxon>
        <taxon>eudicotyledons</taxon>
        <taxon>Gunneridae</taxon>
        <taxon>Pentapetalae</taxon>
        <taxon>rosids</taxon>
        <taxon>fabids</taxon>
        <taxon>Malpighiales</taxon>
        <taxon>Euphorbiaceae</taxon>
        <taxon>Acalyphoideae</taxon>
        <taxon>Acalypheae</taxon>
        <taxon>Ricinus</taxon>
    </lineage>
</organism>
<gene>
    <name evidence="1" type="ORF">RCOM_0967250</name>
</gene>
<protein>
    <submittedName>
        <fullName evidence="1">Uncharacterized protein</fullName>
    </submittedName>
</protein>
<dbReference type="AlphaFoldDB" id="B9RVN6"/>
<dbReference type="Proteomes" id="UP000008311">
    <property type="component" value="Unassembled WGS sequence"/>
</dbReference>
<dbReference type="EMBL" id="EQ973821">
    <property type="protein sequence ID" value="EEF44612.1"/>
    <property type="molecule type" value="Genomic_DNA"/>
</dbReference>
<name>B9RVN6_RICCO</name>
<dbReference type="InParanoid" id="B9RVN6"/>
<reference evidence="2" key="1">
    <citation type="journal article" date="2010" name="Nat. Biotechnol.">
        <title>Draft genome sequence of the oilseed species Ricinus communis.</title>
        <authorList>
            <person name="Chan A.P."/>
            <person name="Crabtree J."/>
            <person name="Zhao Q."/>
            <person name="Lorenzi H."/>
            <person name="Orvis J."/>
            <person name="Puiu D."/>
            <person name="Melake-Berhan A."/>
            <person name="Jones K.M."/>
            <person name="Redman J."/>
            <person name="Chen G."/>
            <person name="Cahoon E.B."/>
            <person name="Gedil M."/>
            <person name="Stanke M."/>
            <person name="Haas B.J."/>
            <person name="Wortman J.R."/>
            <person name="Fraser-Liggett C.M."/>
            <person name="Ravel J."/>
            <person name="Rabinowicz P.D."/>
        </authorList>
    </citation>
    <scope>NUCLEOTIDE SEQUENCE [LARGE SCALE GENOMIC DNA]</scope>
    <source>
        <strain evidence="2">cv. Hale</strain>
    </source>
</reference>